<dbReference type="InterPro" id="IPR011990">
    <property type="entry name" value="TPR-like_helical_dom_sf"/>
</dbReference>
<keyword evidence="2 3" id="KW-0238">DNA-binding</keyword>
<dbReference type="SMART" id="SM01043">
    <property type="entry name" value="BTAD"/>
    <property type="match status" value="1"/>
</dbReference>
<evidence type="ECO:0000259" key="5">
    <source>
        <dbReference type="PROSITE" id="PS51755"/>
    </source>
</evidence>
<name>A0A6N7S4X0_9FIRM</name>
<organism evidence="6 8">
    <name type="scientific">Holdemania massiliensis</name>
    <dbReference type="NCBI Taxonomy" id="1468449"/>
    <lineage>
        <taxon>Bacteria</taxon>
        <taxon>Bacillati</taxon>
        <taxon>Bacillota</taxon>
        <taxon>Erysipelotrichia</taxon>
        <taxon>Erysipelotrichales</taxon>
        <taxon>Erysipelotrichaceae</taxon>
        <taxon>Holdemania</taxon>
    </lineage>
</organism>
<gene>
    <name evidence="7" type="ORF">GKD88_05070</name>
    <name evidence="6" type="ORF">GKE08_06340</name>
</gene>
<evidence type="ECO:0000256" key="1">
    <source>
        <dbReference type="ARBA" id="ARBA00005820"/>
    </source>
</evidence>
<dbReference type="PROSITE" id="PS51755">
    <property type="entry name" value="OMPR_PHOB"/>
    <property type="match status" value="1"/>
</dbReference>
<evidence type="ECO:0000256" key="2">
    <source>
        <dbReference type="ARBA" id="ARBA00023125"/>
    </source>
</evidence>
<dbReference type="InterPro" id="IPR043128">
    <property type="entry name" value="Rev_trsase/Diguanyl_cyclase"/>
</dbReference>
<evidence type="ECO:0000313" key="7">
    <source>
        <dbReference type="EMBL" id="MSC32488.1"/>
    </source>
</evidence>
<evidence type="ECO:0000313" key="9">
    <source>
        <dbReference type="Proteomes" id="UP000480929"/>
    </source>
</evidence>
<evidence type="ECO:0000313" key="6">
    <source>
        <dbReference type="EMBL" id="MSA88941.1"/>
    </source>
</evidence>
<dbReference type="EMBL" id="WKPI01000005">
    <property type="protein sequence ID" value="MSC32488.1"/>
    <property type="molecule type" value="Genomic_DNA"/>
</dbReference>
<dbReference type="GO" id="GO:0006355">
    <property type="term" value="P:regulation of DNA-templated transcription"/>
    <property type="evidence" value="ECO:0007669"/>
    <property type="project" value="InterPro"/>
</dbReference>
<evidence type="ECO:0000256" key="3">
    <source>
        <dbReference type="PROSITE-ProRule" id="PRU01091"/>
    </source>
</evidence>
<dbReference type="InterPro" id="IPR001867">
    <property type="entry name" value="OmpR/PhoB-type_DNA-bd"/>
</dbReference>
<dbReference type="AlphaFoldDB" id="A0A6N7S4X0"/>
<proteinExistence type="inferred from homology"/>
<dbReference type="GO" id="GO:0003677">
    <property type="term" value="F:DNA binding"/>
    <property type="evidence" value="ECO:0007669"/>
    <property type="project" value="UniProtKB-UniRule"/>
</dbReference>
<dbReference type="InterPro" id="IPR051677">
    <property type="entry name" value="AfsR-DnrI-RedD_regulator"/>
</dbReference>
<dbReference type="Gene3D" id="3.30.70.270">
    <property type="match status" value="1"/>
</dbReference>
<dbReference type="PROSITE" id="PS50887">
    <property type="entry name" value="GGDEF"/>
    <property type="match status" value="1"/>
</dbReference>
<dbReference type="EMBL" id="WKPJ01000006">
    <property type="protein sequence ID" value="MSA88941.1"/>
    <property type="molecule type" value="Genomic_DNA"/>
</dbReference>
<dbReference type="InterPro" id="IPR016032">
    <property type="entry name" value="Sig_transdc_resp-reg_C-effctor"/>
</dbReference>
<dbReference type="SUPFAM" id="SSF46894">
    <property type="entry name" value="C-terminal effector domain of the bipartite response regulators"/>
    <property type="match status" value="1"/>
</dbReference>
<dbReference type="OrthoDB" id="142950at2"/>
<dbReference type="Pfam" id="PF00486">
    <property type="entry name" value="Trans_reg_C"/>
    <property type="match status" value="1"/>
</dbReference>
<feature type="domain" description="OmpR/PhoB-type" evidence="5">
    <location>
        <begin position="1"/>
        <end position="101"/>
    </location>
</feature>
<reference evidence="8 9" key="1">
    <citation type="journal article" date="2019" name="Nat. Med.">
        <title>A library of human gut bacterial isolates paired with longitudinal multiomics data enables mechanistic microbiome research.</title>
        <authorList>
            <person name="Poyet M."/>
            <person name="Groussin M."/>
            <person name="Gibbons S.M."/>
            <person name="Avila-Pacheco J."/>
            <person name="Jiang X."/>
            <person name="Kearney S.M."/>
            <person name="Perrotta A.R."/>
            <person name="Berdy B."/>
            <person name="Zhao S."/>
            <person name="Lieberman T.D."/>
            <person name="Swanson P.K."/>
            <person name="Smith M."/>
            <person name="Roesemann S."/>
            <person name="Alexander J.E."/>
            <person name="Rich S.A."/>
            <person name="Livny J."/>
            <person name="Vlamakis H."/>
            <person name="Clish C."/>
            <person name="Bullock K."/>
            <person name="Deik A."/>
            <person name="Scott J."/>
            <person name="Pierce K.A."/>
            <person name="Xavier R.J."/>
            <person name="Alm E.J."/>
        </authorList>
    </citation>
    <scope>NUCLEOTIDE SEQUENCE [LARGE SCALE GENOMIC DNA]</scope>
    <source>
        <strain evidence="6 8">BIOML-A4</strain>
        <strain evidence="7 9">BIOML-A5</strain>
    </source>
</reference>
<dbReference type="SUPFAM" id="SSF55073">
    <property type="entry name" value="Nucleotide cyclase"/>
    <property type="match status" value="1"/>
</dbReference>
<evidence type="ECO:0000313" key="8">
    <source>
        <dbReference type="Proteomes" id="UP000433575"/>
    </source>
</evidence>
<dbReference type="InterPro" id="IPR000160">
    <property type="entry name" value="GGDEF_dom"/>
</dbReference>
<dbReference type="CDD" id="cd00383">
    <property type="entry name" value="trans_reg_C"/>
    <property type="match status" value="1"/>
</dbReference>
<keyword evidence="9" id="KW-1185">Reference proteome</keyword>
<dbReference type="Proteomes" id="UP000433575">
    <property type="component" value="Unassembled WGS sequence"/>
</dbReference>
<dbReference type="SMART" id="SM00862">
    <property type="entry name" value="Trans_reg_C"/>
    <property type="match status" value="1"/>
</dbReference>
<dbReference type="InterPro" id="IPR036388">
    <property type="entry name" value="WH-like_DNA-bd_sf"/>
</dbReference>
<dbReference type="RefSeq" id="WP_154238353.1">
    <property type="nucleotide sequence ID" value="NZ_CALJPI010000243.1"/>
</dbReference>
<dbReference type="SUPFAM" id="SSF48452">
    <property type="entry name" value="TPR-like"/>
    <property type="match status" value="1"/>
</dbReference>
<dbReference type="GO" id="GO:0000160">
    <property type="term" value="P:phosphorelay signal transduction system"/>
    <property type="evidence" value="ECO:0007669"/>
    <property type="project" value="InterPro"/>
</dbReference>
<feature type="domain" description="GGDEF" evidence="4">
    <location>
        <begin position="289"/>
        <end position="386"/>
    </location>
</feature>
<evidence type="ECO:0008006" key="10">
    <source>
        <dbReference type="Google" id="ProtNLM"/>
    </source>
</evidence>
<dbReference type="Proteomes" id="UP000480929">
    <property type="component" value="Unassembled WGS sequence"/>
</dbReference>
<dbReference type="Pfam" id="PF03704">
    <property type="entry name" value="BTAD"/>
    <property type="match status" value="1"/>
</dbReference>
<dbReference type="PANTHER" id="PTHR35807">
    <property type="entry name" value="TRANSCRIPTIONAL REGULATOR REDD-RELATED"/>
    <property type="match status" value="1"/>
</dbReference>
<evidence type="ECO:0000259" key="4">
    <source>
        <dbReference type="PROSITE" id="PS50887"/>
    </source>
</evidence>
<sequence>MNMKWKIMMMGNFCLKVRGKEMNLESSMGKQIASIFAYLILQRDRTVTKEQLIEIFWPQSRNPLNALKFAIFRLRNSLEQLPGGSGRDWIQTVRGGYRLNPRAEFELDIAQLDKIVLRADYEDAKALTGLIRGEFIADLDDPWILEERERQWKRILTVTNKMAEDLEQEECYGEALNLYQALLAIEPFNDQVNYLMLRIMIRQRKFSEAIRKYEQIAAAFHKEYGIEFQGKSQALIYFISAENGEAVSLDELISSLNEDVSEPLAFFCDRSVFQKLYQARVREIQRSRESFYVIMLDLRTVEGTMPEGDMVEYLSRVLESELRSSDIFCRISKSQYAVMMTLRQREDSDIAAKRICTRFYKRYPADQTKLNYNVCEIQPMPLADKD</sequence>
<comment type="caution">
    <text evidence="6">The sequence shown here is derived from an EMBL/GenBank/DDBJ whole genome shotgun (WGS) entry which is preliminary data.</text>
</comment>
<comment type="similarity">
    <text evidence="1">Belongs to the AfsR/DnrI/RedD regulatory family.</text>
</comment>
<dbReference type="Gene3D" id="1.10.10.10">
    <property type="entry name" value="Winged helix-like DNA-binding domain superfamily/Winged helix DNA-binding domain"/>
    <property type="match status" value="1"/>
</dbReference>
<protein>
    <recommendedName>
        <fullName evidence="10">OmpR/PhoB-type domain-containing protein</fullName>
    </recommendedName>
</protein>
<dbReference type="Gene3D" id="1.25.40.10">
    <property type="entry name" value="Tetratricopeptide repeat domain"/>
    <property type="match status" value="1"/>
</dbReference>
<dbReference type="InterPro" id="IPR005158">
    <property type="entry name" value="BTAD"/>
</dbReference>
<dbReference type="InterPro" id="IPR029787">
    <property type="entry name" value="Nucleotide_cyclase"/>
</dbReference>
<feature type="DNA-binding region" description="OmpR/PhoB-type" evidence="3">
    <location>
        <begin position="1"/>
        <end position="101"/>
    </location>
</feature>
<accession>A0A6N7S4X0</accession>